<gene>
    <name evidence="1" type="ORF">N1851_009235</name>
</gene>
<sequence length="405" mass="46206">MEQDAPFDSSTSVVTLMAYCRAYSTMSPGAENTLTEVRLMTFFSRHSCWMACMICWANYVYNHQELINYGLQLNGITTQDFHRANNIPTDIARPPSSPWIVVGSVKQRRRRRERKQKRGCRAGLLARLRKQPNKPPLTSIFLANARSFVNKMDEMDLQLAKNFMRDCSVMVITETWLHSAIPDTAVQLTGCTIHRQDRSKDSRKTMGEGLCLYVHNAWCSGSRITHSHCSPDIEVLSVMCRPFYLPRELTVVIVTAVYIPPDASVSSALAHLHCILNKQLQAHPDGIHIIAGDFNQACLRTVLPEFTQYVKCATRGQNTLDHDFQTILAYKPLRKRTRPDIKTFKTWPEGAIEQLQDCFEQTDWDIFAQPDLDVYTQTVLFYITACVDTFSKPKTFDKQGSTDFS</sequence>
<protein>
    <recommendedName>
        <fullName evidence="3">Endonuclease/exonuclease/phosphatase domain-containing protein</fullName>
    </recommendedName>
</protein>
<dbReference type="SUPFAM" id="SSF56219">
    <property type="entry name" value="DNase I-like"/>
    <property type="match status" value="1"/>
</dbReference>
<dbReference type="PANTHER" id="PTHR47510">
    <property type="entry name" value="REVERSE TRANSCRIPTASE DOMAIN-CONTAINING PROTEIN"/>
    <property type="match status" value="1"/>
</dbReference>
<evidence type="ECO:0000313" key="1">
    <source>
        <dbReference type="EMBL" id="KAK0150001.1"/>
    </source>
</evidence>
<dbReference type="Proteomes" id="UP001174136">
    <property type="component" value="Unassembled WGS sequence"/>
</dbReference>
<organism evidence="1 2">
    <name type="scientific">Merluccius polli</name>
    <name type="common">Benguela hake</name>
    <name type="synonym">Merluccius cadenati</name>
    <dbReference type="NCBI Taxonomy" id="89951"/>
    <lineage>
        <taxon>Eukaryota</taxon>
        <taxon>Metazoa</taxon>
        <taxon>Chordata</taxon>
        <taxon>Craniata</taxon>
        <taxon>Vertebrata</taxon>
        <taxon>Euteleostomi</taxon>
        <taxon>Actinopterygii</taxon>
        <taxon>Neopterygii</taxon>
        <taxon>Teleostei</taxon>
        <taxon>Neoteleostei</taxon>
        <taxon>Acanthomorphata</taxon>
        <taxon>Zeiogadaria</taxon>
        <taxon>Gadariae</taxon>
        <taxon>Gadiformes</taxon>
        <taxon>Gadoidei</taxon>
        <taxon>Merlucciidae</taxon>
        <taxon>Merluccius</taxon>
    </lineage>
</organism>
<proteinExistence type="predicted"/>
<keyword evidence="2" id="KW-1185">Reference proteome</keyword>
<dbReference type="AlphaFoldDB" id="A0AA47P468"/>
<evidence type="ECO:0000313" key="2">
    <source>
        <dbReference type="Proteomes" id="UP001174136"/>
    </source>
</evidence>
<dbReference type="EMBL" id="JAOPHQ010001706">
    <property type="protein sequence ID" value="KAK0150001.1"/>
    <property type="molecule type" value="Genomic_DNA"/>
</dbReference>
<evidence type="ECO:0008006" key="3">
    <source>
        <dbReference type="Google" id="ProtNLM"/>
    </source>
</evidence>
<reference evidence="1" key="1">
    <citation type="journal article" date="2023" name="Front. Mar. Sci.">
        <title>A new Merluccius polli reference genome to investigate the effects of global change in West African waters.</title>
        <authorList>
            <person name="Mateo J.L."/>
            <person name="Blanco-Fernandez C."/>
            <person name="Garcia-Vazquez E."/>
            <person name="Machado-Schiaffino G."/>
        </authorList>
    </citation>
    <scope>NUCLEOTIDE SEQUENCE</scope>
    <source>
        <strain evidence="1">C29</strain>
        <tissue evidence="1">Fin</tissue>
    </source>
</reference>
<comment type="caution">
    <text evidence="1">The sequence shown here is derived from an EMBL/GenBank/DDBJ whole genome shotgun (WGS) entry which is preliminary data.</text>
</comment>
<accession>A0AA47P468</accession>
<dbReference type="InterPro" id="IPR036691">
    <property type="entry name" value="Endo/exonu/phosph_ase_sf"/>
</dbReference>
<name>A0AA47P468_MERPO</name>
<dbReference type="PANTHER" id="PTHR47510:SF3">
    <property type="entry name" value="ENDO_EXONUCLEASE_PHOSPHATASE DOMAIN-CONTAINING PROTEIN"/>
    <property type="match status" value="1"/>
</dbReference>
<dbReference type="Gene3D" id="3.60.10.10">
    <property type="entry name" value="Endonuclease/exonuclease/phosphatase"/>
    <property type="match status" value="1"/>
</dbReference>